<feature type="signal peptide" evidence="1">
    <location>
        <begin position="1"/>
        <end position="28"/>
    </location>
</feature>
<dbReference type="InterPro" id="IPR050902">
    <property type="entry name" value="ABC_Transporter_SBP"/>
</dbReference>
<dbReference type="Gene3D" id="3.40.50.1980">
    <property type="entry name" value="Nitrogenase molybdenum iron protein domain"/>
    <property type="match status" value="1"/>
</dbReference>
<evidence type="ECO:0000259" key="2">
    <source>
        <dbReference type="PROSITE" id="PS50983"/>
    </source>
</evidence>
<dbReference type="KEGG" id="scd:Spica_0591"/>
<dbReference type="OrthoDB" id="368509at2"/>
<organism evidence="3 4">
    <name type="scientific">Gracilinema caldarium (strain ATCC 51460 / DSM 7334 / H1)</name>
    <name type="common">Treponema caldarium</name>
    <dbReference type="NCBI Taxonomy" id="744872"/>
    <lineage>
        <taxon>Bacteria</taxon>
        <taxon>Pseudomonadati</taxon>
        <taxon>Spirochaetota</taxon>
        <taxon>Spirochaetia</taxon>
        <taxon>Spirochaetales</taxon>
        <taxon>Breznakiellaceae</taxon>
        <taxon>Gracilinema</taxon>
    </lineage>
</organism>
<dbReference type="EMBL" id="CP002868">
    <property type="protein sequence ID" value="AEJ18749.1"/>
    <property type="molecule type" value="Genomic_DNA"/>
</dbReference>
<dbReference type="eggNOG" id="COG0614">
    <property type="taxonomic scope" value="Bacteria"/>
</dbReference>
<dbReference type="PANTHER" id="PTHR30535">
    <property type="entry name" value="VITAMIN B12-BINDING PROTEIN"/>
    <property type="match status" value="1"/>
</dbReference>
<dbReference type="PROSITE" id="PS50983">
    <property type="entry name" value="FE_B12_PBP"/>
    <property type="match status" value="1"/>
</dbReference>
<gene>
    <name evidence="3" type="ordered locus">Spica_0591</name>
</gene>
<proteinExistence type="predicted"/>
<dbReference type="HOGENOM" id="CLU_1320386_0_0_12"/>
<accession>F8F1A5</accession>
<dbReference type="Pfam" id="PF01497">
    <property type="entry name" value="Peripla_BP_2"/>
    <property type="match status" value="1"/>
</dbReference>
<dbReference type="Proteomes" id="UP000000503">
    <property type="component" value="Chromosome"/>
</dbReference>
<feature type="domain" description="Fe/B12 periplasmic-binding" evidence="2">
    <location>
        <begin position="70"/>
        <end position="208"/>
    </location>
</feature>
<dbReference type="PANTHER" id="PTHR30535:SF34">
    <property type="entry name" value="MOLYBDATE-BINDING PROTEIN MOLA"/>
    <property type="match status" value="1"/>
</dbReference>
<keyword evidence="1" id="KW-0732">Signal</keyword>
<name>F8F1A5_GRAC1</name>
<protein>
    <recommendedName>
        <fullName evidence="2">Fe/B12 periplasmic-binding domain-containing protein</fullName>
    </recommendedName>
</protein>
<dbReference type="RefSeq" id="WP_013968061.1">
    <property type="nucleotide sequence ID" value="NC_015732.1"/>
</dbReference>
<dbReference type="GO" id="GO:0071281">
    <property type="term" value="P:cellular response to iron ion"/>
    <property type="evidence" value="ECO:0007669"/>
    <property type="project" value="TreeGrafter"/>
</dbReference>
<sequence>MRCTSVKPFTIRIFRLMVSLLFCGFALSQPLWSQKAPDAVSAGTEFLTASLWSFVDSAGRTVQIPHSITKIAPSGPMAQIFLFTLVPDRLIGWSSKPAPELIPYLPQRMRNLPVFGQFYGAASTLNIEALITAQPDIIMDIGERKPSIARDMDDVQKRTGIPAVFIEAVSFDSYAKTYRTLGRLLQKEAQAEKLAQFSEATVRDMVQL</sequence>
<feature type="chain" id="PRO_5003376515" description="Fe/B12 periplasmic-binding domain-containing protein" evidence="1">
    <location>
        <begin position="29"/>
        <end position="208"/>
    </location>
</feature>
<evidence type="ECO:0000256" key="1">
    <source>
        <dbReference type="SAM" id="SignalP"/>
    </source>
</evidence>
<dbReference type="AlphaFoldDB" id="F8F1A5"/>
<evidence type="ECO:0000313" key="4">
    <source>
        <dbReference type="Proteomes" id="UP000000503"/>
    </source>
</evidence>
<keyword evidence="4" id="KW-1185">Reference proteome</keyword>
<dbReference type="STRING" id="744872.Spica_0591"/>
<evidence type="ECO:0000313" key="3">
    <source>
        <dbReference type="EMBL" id="AEJ18749.1"/>
    </source>
</evidence>
<dbReference type="SUPFAM" id="SSF53807">
    <property type="entry name" value="Helical backbone' metal receptor"/>
    <property type="match status" value="1"/>
</dbReference>
<dbReference type="InterPro" id="IPR002491">
    <property type="entry name" value="ABC_transptr_periplasmic_BD"/>
</dbReference>
<reference evidence="4" key="1">
    <citation type="journal article" date="2013" name="Stand. Genomic Sci.">
        <title>Genome sequence of the thermophilic fresh-water bacterium Spirochaeta caldaria type strain (H1(T)), reclassification of Spirochaeta caldaria, Spirochaeta stenostrepta, and Spirochaeta zuelzerae in the genus Treponema as Treponema caldaria comb. nov., Treponema stenostrepta comb. nov., and Treponema zuelzerae comb. nov., and emendation of the genus Treponema.</title>
        <authorList>
            <person name="Abt B."/>
            <person name="Goker M."/>
            <person name="Scheuner C."/>
            <person name="Han C."/>
            <person name="Lu M."/>
            <person name="Misra M."/>
            <person name="Lapidus A."/>
            <person name="Nolan M."/>
            <person name="Lucas S."/>
            <person name="Hammon N."/>
            <person name="Deshpande S."/>
            <person name="Cheng J.F."/>
            <person name="Tapia R."/>
            <person name="Goodwin L.A."/>
            <person name="Pitluck S."/>
            <person name="Liolios K."/>
            <person name="Pagani I."/>
            <person name="Ivanova N."/>
            <person name="Mavromatis K."/>
            <person name="Mikhailova N."/>
            <person name="Huntemann M."/>
            <person name="Pati A."/>
            <person name="Chen A."/>
            <person name="Palaniappan K."/>
            <person name="Land M."/>
            <person name="Hauser L."/>
            <person name="Jeffries C.D."/>
            <person name="Rohde M."/>
            <person name="Spring S."/>
            <person name="Gronow S."/>
            <person name="Detter J.C."/>
            <person name="Bristow J."/>
            <person name="Eisen J.A."/>
            <person name="Markowitz V."/>
            <person name="Hugenholtz P."/>
            <person name="Kyrpides N.C."/>
            <person name="Woyke T."/>
            <person name="Klenk H.P."/>
        </authorList>
    </citation>
    <scope>NUCLEOTIDE SEQUENCE</scope>
    <source>
        <strain evidence="4">ATCC 51460 / DSM 7334 / H1</strain>
    </source>
</reference>